<sequence>MNVFVLLFLSFFILLSSLSENFEFLVHNEESLLILCFIAFIFFAYSFLSVGFYDDFQKRVSDLEQQLVAVVGSRFNVLLSDFNELFFRKDLILRFQFILGLLRSGICLDRSVFSSSITLFFNALLLFQLSNILKLKNQILKPLKNRLNHFSLAPFLFGDSKLAISLVSHQTFTRFIKKSMFPENLQFFHKSITLKRY</sequence>
<evidence type="ECO:0000256" key="2">
    <source>
        <dbReference type="ARBA" id="ARBA00022448"/>
    </source>
</evidence>
<dbReference type="GO" id="GO:0015078">
    <property type="term" value="F:proton transmembrane transporter activity"/>
    <property type="evidence" value="ECO:0007669"/>
    <property type="project" value="InterPro"/>
</dbReference>
<gene>
    <name evidence="10" type="primary">atp4</name>
</gene>
<keyword evidence="8" id="KW-0812">Transmembrane</keyword>
<dbReference type="AlphaFoldDB" id="A0A8A1RXH4"/>
<keyword evidence="8" id="KW-1133">Transmembrane helix</keyword>
<accession>A0A8A1RXH4</accession>
<proteinExistence type="predicted"/>
<evidence type="ECO:0000256" key="6">
    <source>
        <dbReference type="ARBA" id="ARBA00023128"/>
    </source>
</evidence>
<name>A0A8A1RXH4_9EUKA</name>
<keyword evidence="6 10" id="KW-0496">Mitochondrion</keyword>
<organism evidence="10">
    <name type="scientific">Phaeocystis globosa</name>
    <dbReference type="NCBI Taxonomy" id="33658"/>
    <lineage>
        <taxon>Eukaryota</taxon>
        <taxon>Haptista</taxon>
        <taxon>Haptophyta</taxon>
        <taxon>Prymnesiophyceae</taxon>
        <taxon>Phaeocystales</taxon>
        <taxon>Phaeocystaceae</taxon>
        <taxon>Phaeocystis</taxon>
    </lineage>
</organism>
<dbReference type="GO" id="GO:0045259">
    <property type="term" value="C:proton-transporting ATP synthase complex"/>
    <property type="evidence" value="ECO:0007669"/>
    <property type="project" value="UniProtKB-KW"/>
</dbReference>
<feature type="transmembrane region" description="Helical" evidence="8">
    <location>
        <begin position="112"/>
        <end position="133"/>
    </location>
</feature>
<comment type="subcellular location">
    <subcellularLocation>
        <location evidence="1">Mitochondrion membrane</location>
    </subcellularLocation>
</comment>
<keyword evidence="5" id="KW-0406">Ion transport</keyword>
<keyword evidence="9" id="KW-0732">Signal</keyword>
<dbReference type="GO" id="GO:0031966">
    <property type="term" value="C:mitochondrial membrane"/>
    <property type="evidence" value="ECO:0007669"/>
    <property type="project" value="UniProtKB-SubCell"/>
</dbReference>
<evidence type="ECO:0000256" key="3">
    <source>
        <dbReference type="ARBA" id="ARBA00022547"/>
    </source>
</evidence>
<dbReference type="InterPro" id="IPR008688">
    <property type="entry name" value="ATP_synth_Bsub_B/MI25"/>
</dbReference>
<feature type="transmembrane region" description="Helical" evidence="8">
    <location>
        <begin position="31"/>
        <end position="53"/>
    </location>
</feature>
<keyword evidence="7 8" id="KW-0472">Membrane</keyword>
<protein>
    <submittedName>
        <fullName evidence="10">ATP synthase F0 subunit 4</fullName>
    </submittedName>
</protein>
<feature type="signal peptide" evidence="9">
    <location>
        <begin position="1"/>
        <end position="19"/>
    </location>
</feature>
<dbReference type="Pfam" id="PF05405">
    <property type="entry name" value="Mt_ATP-synt_B"/>
    <property type="match status" value="1"/>
</dbReference>
<geneLocation type="mitochondrion" evidence="10"/>
<dbReference type="EMBL" id="MW435860">
    <property type="protein sequence ID" value="QST19725.1"/>
    <property type="molecule type" value="Genomic_DNA"/>
</dbReference>
<evidence type="ECO:0000256" key="8">
    <source>
        <dbReference type="SAM" id="Phobius"/>
    </source>
</evidence>
<feature type="chain" id="PRO_5032989690" evidence="9">
    <location>
        <begin position="20"/>
        <end position="197"/>
    </location>
</feature>
<evidence type="ECO:0000256" key="7">
    <source>
        <dbReference type="ARBA" id="ARBA00023136"/>
    </source>
</evidence>
<evidence type="ECO:0000256" key="4">
    <source>
        <dbReference type="ARBA" id="ARBA00022781"/>
    </source>
</evidence>
<keyword evidence="4" id="KW-0375">Hydrogen ion transport</keyword>
<dbReference type="GO" id="GO:0015986">
    <property type="term" value="P:proton motive force-driven ATP synthesis"/>
    <property type="evidence" value="ECO:0007669"/>
    <property type="project" value="InterPro"/>
</dbReference>
<evidence type="ECO:0000256" key="1">
    <source>
        <dbReference type="ARBA" id="ARBA00004325"/>
    </source>
</evidence>
<dbReference type="RefSeq" id="YP_010230023.1">
    <property type="nucleotide sequence ID" value="NC_059693.1"/>
</dbReference>
<evidence type="ECO:0000313" key="10">
    <source>
        <dbReference type="EMBL" id="QST19725.1"/>
    </source>
</evidence>
<evidence type="ECO:0000256" key="9">
    <source>
        <dbReference type="SAM" id="SignalP"/>
    </source>
</evidence>
<reference evidence="10" key="1">
    <citation type="journal article" date="2021" name="Front. Microbiol.">
        <title>Large Differences in the Haptophyte Phaeocystis globosa Mitochondrial Genomes Driven by Repeat Amplifications.</title>
        <authorList>
            <person name="Song H."/>
            <person name="Chen Y."/>
            <person name="Liu F."/>
            <person name="Chen N."/>
        </authorList>
    </citation>
    <scope>NUCLEOTIDE SEQUENCE</scope>
    <source>
        <strain evidence="10">CNS00066</strain>
    </source>
</reference>
<dbReference type="GeneID" id="69221071"/>
<keyword evidence="2" id="KW-0813">Transport</keyword>
<keyword evidence="3" id="KW-0138">CF(0)</keyword>
<evidence type="ECO:0000256" key="5">
    <source>
        <dbReference type="ARBA" id="ARBA00023065"/>
    </source>
</evidence>